<dbReference type="PANTHER" id="PTHR24180">
    <property type="entry name" value="CYCLIN-DEPENDENT KINASE INHIBITOR 2C-RELATED"/>
    <property type="match status" value="1"/>
</dbReference>
<evidence type="ECO:0000313" key="6">
    <source>
        <dbReference type="Proteomes" id="UP000813461"/>
    </source>
</evidence>
<dbReference type="Pfam" id="PF12796">
    <property type="entry name" value="Ank_2"/>
    <property type="match status" value="1"/>
</dbReference>
<evidence type="ECO:0000256" key="4">
    <source>
        <dbReference type="SAM" id="MobiDB-lite"/>
    </source>
</evidence>
<feature type="repeat" description="ANK" evidence="3">
    <location>
        <begin position="498"/>
        <end position="530"/>
    </location>
</feature>
<dbReference type="PROSITE" id="PS50297">
    <property type="entry name" value="ANK_REP_REGION"/>
    <property type="match status" value="1"/>
</dbReference>
<dbReference type="PANTHER" id="PTHR24180:SF45">
    <property type="entry name" value="POLY [ADP-RIBOSE] POLYMERASE TANKYRASE"/>
    <property type="match status" value="1"/>
</dbReference>
<dbReference type="PROSITE" id="PS50088">
    <property type="entry name" value="ANK_REPEAT"/>
    <property type="match status" value="1"/>
</dbReference>
<feature type="region of interest" description="Disordered" evidence="4">
    <location>
        <begin position="63"/>
        <end position="92"/>
    </location>
</feature>
<dbReference type="InterPro" id="IPR051637">
    <property type="entry name" value="Ank_repeat_dom-contain_49"/>
</dbReference>
<accession>A0A8K0QSZ7</accession>
<sequence length="610" mass="67702">MCAADKQTIRKRLSLLKDLDRRDQISRTKRRSLQARRSCGLSIISRPSSSTFDYESSTSLAMGDSTLDAGKGIEPDGGRRGHVSGENSSARKVEPVRTVSWANSVFGFPMSMIAEDYYMPGTDNQSVVSTKSKRVSQILQRASFSSSQRLLVKQLLKMRYSYSSRATSRLSSAFTSSEGSIESIELPSLSKPSHRPPPLISLTPETIVERHRDKIHRANFDLTEACCYPNPKCIHIHIHNAILGTSTELHGLLSSIPAFDGDEGGTISSEDDPVFRSINEVDSNGNNALFFAARSAAPPEVLLPILRLTVDINAVNNDGQTFLFLLDPEGFHNRPCICTSGAWGGLFHIHTQSMGCLMSFLERRSFNFEHLDHDRRSFLSFLCASPSFDDEWFHAQLQRTPSWTKTMVGLSRCFDSSDRSYVHYVADETKRTRMVSPLFQWSDIPASDATQEYDRYGRPRLIQVLESAYSPKDDESQVLHQVKGLVSEGANVNGRSRDGSTALIVAAKRSCPEVVAYLLEMDAQVDHRDDAGFTAMDYAAEGFNRSRKTKVTADVTARSFKSATRLLEYAKLGRSKSKSSDSVSLRSLASVTILEQYGAEGYPFGESSVL</sequence>
<keyword evidence="2 3" id="KW-0040">ANK repeat</keyword>
<dbReference type="AlphaFoldDB" id="A0A8K0QSZ7"/>
<dbReference type="InterPro" id="IPR036770">
    <property type="entry name" value="Ankyrin_rpt-contain_sf"/>
</dbReference>
<evidence type="ECO:0000256" key="2">
    <source>
        <dbReference type="ARBA" id="ARBA00023043"/>
    </source>
</evidence>
<evidence type="ECO:0008006" key="7">
    <source>
        <dbReference type="Google" id="ProtNLM"/>
    </source>
</evidence>
<dbReference type="Proteomes" id="UP000813461">
    <property type="component" value="Unassembled WGS sequence"/>
</dbReference>
<dbReference type="SUPFAM" id="SSF48403">
    <property type="entry name" value="Ankyrin repeat"/>
    <property type="match status" value="1"/>
</dbReference>
<protein>
    <recommendedName>
        <fullName evidence="7">Ankyrin</fullName>
    </recommendedName>
</protein>
<keyword evidence="1" id="KW-0677">Repeat</keyword>
<dbReference type="InterPro" id="IPR002110">
    <property type="entry name" value="Ankyrin_rpt"/>
</dbReference>
<organism evidence="5 6">
    <name type="scientific">Paraphoma chrysanthemicola</name>
    <dbReference type="NCBI Taxonomy" id="798071"/>
    <lineage>
        <taxon>Eukaryota</taxon>
        <taxon>Fungi</taxon>
        <taxon>Dikarya</taxon>
        <taxon>Ascomycota</taxon>
        <taxon>Pezizomycotina</taxon>
        <taxon>Dothideomycetes</taxon>
        <taxon>Pleosporomycetidae</taxon>
        <taxon>Pleosporales</taxon>
        <taxon>Pleosporineae</taxon>
        <taxon>Phaeosphaeriaceae</taxon>
        <taxon>Paraphoma</taxon>
    </lineage>
</organism>
<proteinExistence type="predicted"/>
<dbReference type="OrthoDB" id="3799462at2759"/>
<dbReference type="SMART" id="SM00248">
    <property type="entry name" value="ANK"/>
    <property type="match status" value="2"/>
</dbReference>
<evidence type="ECO:0000313" key="5">
    <source>
        <dbReference type="EMBL" id="KAH7067735.1"/>
    </source>
</evidence>
<name>A0A8K0QSZ7_9PLEO</name>
<evidence type="ECO:0000256" key="3">
    <source>
        <dbReference type="PROSITE-ProRule" id="PRU00023"/>
    </source>
</evidence>
<dbReference type="Gene3D" id="1.25.40.20">
    <property type="entry name" value="Ankyrin repeat-containing domain"/>
    <property type="match status" value="1"/>
</dbReference>
<keyword evidence="6" id="KW-1185">Reference proteome</keyword>
<dbReference type="EMBL" id="JAGMVJ010000034">
    <property type="protein sequence ID" value="KAH7067735.1"/>
    <property type="molecule type" value="Genomic_DNA"/>
</dbReference>
<gene>
    <name evidence="5" type="ORF">FB567DRAFT_254686</name>
</gene>
<comment type="caution">
    <text evidence="5">The sequence shown here is derived from an EMBL/GenBank/DDBJ whole genome shotgun (WGS) entry which is preliminary data.</text>
</comment>
<evidence type="ECO:0000256" key="1">
    <source>
        <dbReference type="ARBA" id="ARBA00022737"/>
    </source>
</evidence>
<reference evidence="5" key="1">
    <citation type="journal article" date="2021" name="Nat. Commun.">
        <title>Genetic determinants of endophytism in the Arabidopsis root mycobiome.</title>
        <authorList>
            <person name="Mesny F."/>
            <person name="Miyauchi S."/>
            <person name="Thiergart T."/>
            <person name="Pickel B."/>
            <person name="Atanasova L."/>
            <person name="Karlsson M."/>
            <person name="Huettel B."/>
            <person name="Barry K.W."/>
            <person name="Haridas S."/>
            <person name="Chen C."/>
            <person name="Bauer D."/>
            <person name="Andreopoulos W."/>
            <person name="Pangilinan J."/>
            <person name="LaButti K."/>
            <person name="Riley R."/>
            <person name="Lipzen A."/>
            <person name="Clum A."/>
            <person name="Drula E."/>
            <person name="Henrissat B."/>
            <person name="Kohler A."/>
            <person name="Grigoriev I.V."/>
            <person name="Martin F.M."/>
            <person name="Hacquard S."/>
        </authorList>
    </citation>
    <scope>NUCLEOTIDE SEQUENCE</scope>
    <source>
        <strain evidence="5">MPI-SDFR-AT-0120</strain>
    </source>
</reference>